<feature type="compositionally biased region" description="Acidic residues" evidence="1">
    <location>
        <begin position="376"/>
        <end position="387"/>
    </location>
</feature>
<name>A0AAP3E211_9EURY</name>
<dbReference type="AlphaFoldDB" id="A0AAP3E211"/>
<gene>
    <name evidence="3" type="ORF">OB960_10675</name>
</gene>
<dbReference type="Pfam" id="PF03168">
    <property type="entry name" value="LEA_2"/>
    <property type="match status" value="1"/>
</dbReference>
<feature type="domain" description="Water stress and hypersensitive response" evidence="2">
    <location>
        <begin position="43"/>
        <end position="162"/>
    </location>
</feature>
<organism evidence="3 4">
    <name type="scientific">Natronoglomus mannanivorans</name>
    <dbReference type="NCBI Taxonomy" id="2979990"/>
    <lineage>
        <taxon>Archaea</taxon>
        <taxon>Methanobacteriati</taxon>
        <taxon>Methanobacteriota</taxon>
        <taxon>Stenosarchaea group</taxon>
        <taxon>Halobacteria</taxon>
        <taxon>Halobacteriales</taxon>
        <taxon>Natrialbaceae</taxon>
        <taxon>Natronoglomus</taxon>
    </lineage>
</organism>
<reference evidence="3" key="1">
    <citation type="submission" date="2022-09" db="EMBL/GenBank/DDBJ databases">
        <title>Enrichment on poylsaccharides allowed isolation of novel metabolic and taxonomic groups of Haloarchaea.</title>
        <authorList>
            <person name="Sorokin D.Y."/>
            <person name="Elcheninov A.G."/>
            <person name="Khizhniak T.V."/>
            <person name="Kolganova T.V."/>
            <person name="Kublanov I.V."/>
        </authorList>
    </citation>
    <scope>NUCLEOTIDE SEQUENCE</scope>
    <source>
        <strain evidence="3">AArc-xg1-1</strain>
    </source>
</reference>
<accession>A0AAP3E211</accession>
<evidence type="ECO:0000313" key="3">
    <source>
        <dbReference type="EMBL" id="MCU4741860.1"/>
    </source>
</evidence>
<dbReference type="GO" id="GO:0009269">
    <property type="term" value="P:response to desiccation"/>
    <property type="evidence" value="ECO:0007669"/>
    <property type="project" value="InterPro"/>
</dbReference>
<feature type="region of interest" description="Disordered" evidence="1">
    <location>
        <begin position="314"/>
        <end position="416"/>
    </location>
</feature>
<protein>
    <submittedName>
        <fullName evidence="3">LEA type 2 family protein</fullName>
    </submittedName>
</protein>
<dbReference type="RefSeq" id="WP_338003688.1">
    <property type="nucleotide sequence ID" value="NZ_JAOPKA010000005.1"/>
</dbReference>
<dbReference type="SMART" id="SM00769">
    <property type="entry name" value="WHy"/>
    <property type="match status" value="2"/>
</dbReference>
<dbReference type="Proteomes" id="UP001321018">
    <property type="component" value="Unassembled WGS sequence"/>
</dbReference>
<dbReference type="InterPro" id="IPR004864">
    <property type="entry name" value="LEA_2"/>
</dbReference>
<evidence type="ECO:0000313" key="4">
    <source>
        <dbReference type="Proteomes" id="UP001321018"/>
    </source>
</evidence>
<sequence length="416" mass="44936">MSIGTAKSLLFGSVVRIVVTLTLSLVVVVGGAFAAGIIGIPALESIDNEFGEVTDERTEILTSLTVHNPNPIGAGAAEVSAEYTVGMNGVEMARGGGSDIRLEPGTSTETFSTRMHNERIPDWWVSHIQNGEETEVVVDATVSSGALGRSTDVTDRRTIETDLISQFDSDETRPIDANSPLTSDPILYVNSTRANWGGVDEQTTELDLRFDMYNPKSHDIPVTRLGYTIYMNDLVVGDGETTSEHLLRSKQVTTVDTTTRIQNTHLDDWWVTHLQNGEETDLRIEFDARVELPVVGSTITLPLEELTYEETIETDIWGNENETESTPDAADGSSDPETNFDAGSDGSSDGTDTAKPVLDRTNDGAPPVDRTLERDDASDDEQSEPPDDGGILSGLPISSATDGRFIATDRSASVRP</sequence>
<dbReference type="InterPro" id="IPR013990">
    <property type="entry name" value="WHy-dom"/>
</dbReference>
<comment type="caution">
    <text evidence="3">The sequence shown here is derived from an EMBL/GenBank/DDBJ whole genome shotgun (WGS) entry which is preliminary data.</text>
</comment>
<dbReference type="Gene3D" id="2.60.40.10">
    <property type="entry name" value="Immunoglobulins"/>
    <property type="match status" value="2"/>
</dbReference>
<dbReference type="InterPro" id="IPR013783">
    <property type="entry name" value="Ig-like_fold"/>
</dbReference>
<dbReference type="EMBL" id="JAOPKA010000005">
    <property type="protein sequence ID" value="MCU4741860.1"/>
    <property type="molecule type" value="Genomic_DNA"/>
</dbReference>
<proteinExistence type="predicted"/>
<evidence type="ECO:0000256" key="1">
    <source>
        <dbReference type="SAM" id="MobiDB-lite"/>
    </source>
</evidence>
<feature type="domain" description="Water stress and hypersensitive response" evidence="2">
    <location>
        <begin position="189"/>
        <end position="307"/>
    </location>
</feature>
<feature type="compositionally biased region" description="Low complexity" evidence="1">
    <location>
        <begin position="341"/>
        <end position="354"/>
    </location>
</feature>
<dbReference type="SUPFAM" id="SSF117070">
    <property type="entry name" value="LEA14-like"/>
    <property type="match status" value="2"/>
</dbReference>
<evidence type="ECO:0000259" key="2">
    <source>
        <dbReference type="SMART" id="SM00769"/>
    </source>
</evidence>